<evidence type="ECO:0000313" key="8">
    <source>
        <dbReference type="Proteomes" id="UP000198703"/>
    </source>
</evidence>
<evidence type="ECO:0000256" key="2">
    <source>
        <dbReference type="ARBA" id="ARBA00007261"/>
    </source>
</evidence>
<dbReference type="RefSeq" id="WP_093255545.1">
    <property type="nucleotide sequence ID" value="NZ_FNQM01000016.1"/>
</dbReference>
<dbReference type="Pfam" id="PF00675">
    <property type="entry name" value="Peptidase_M16"/>
    <property type="match status" value="1"/>
</dbReference>
<dbReference type="FunFam" id="3.30.830.10:FF:000008">
    <property type="entry name" value="Mitochondrial-processing peptidase subunit beta"/>
    <property type="match status" value="1"/>
</dbReference>
<dbReference type="InterPro" id="IPR050361">
    <property type="entry name" value="MPP/UQCRC_Complex"/>
</dbReference>
<dbReference type="InterPro" id="IPR011765">
    <property type="entry name" value="Pept_M16_N"/>
</dbReference>
<dbReference type="Pfam" id="PF05193">
    <property type="entry name" value="Peptidase_M16_C"/>
    <property type="match status" value="1"/>
</dbReference>
<keyword evidence="3" id="KW-0482">Metalloprotease</keyword>
<dbReference type="OrthoDB" id="9811314at2"/>
<proteinExistence type="inferred from homology"/>
<sequence length="420" mass="44773">MTVRVDRLANGLTVVTERMPGLGSASIGVWVGAGCRHERPEENGVAHFLEHMAFKGTARRSAIDIAVEIENVGGYLNAYTSRETTAYYARVLGEDVPLALDLIADILRAPAFAEAEIASERGVILQEIGQALDTPDDVVFDWLQEVSYPAQAMGRPILGLAERVRTFSAEDLRSFTSVHYAPERMILSAAGAVDHDEAVKLAQAAFGDMARGPAQGVEPARFMGGERRKVKRLEQAHVAMAFEGPAQKDGAAVAAQVFSTALGGGMSSRLFQEARERRGLCYSIFAHSSAFADTGAMTIYAGTGGKELPELTGLVIDELRRAAEGMSADEVARARAQLKAGLVMGMESPSNRAERLARSIAVWGRVQTIEELVEQIDAVDVAAARDVGARICAAPRPALALYGPVARAPGAAEIAERLAA</sequence>
<dbReference type="STRING" id="89524.SAMN05444370_11646"/>
<dbReference type="SUPFAM" id="SSF63411">
    <property type="entry name" value="LuxS/MPP-like metallohydrolase"/>
    <property type="match status" value="2"/>
</dbReference>
<dbReference type="EMBL" id="FNQM01000016">
    <property type="protein sequence ID" value="SEA89386.1"/>
    <property type="molecule type" value="Genomic_DNA"/>
</dbReference>
<keyword evidence="3" id="KW-0645">Protease</keyword>
<comment type="similarity">
    <text evidence="2 4">Belongs to the peptidase M16 family.</text>
</comment>
<feature type="domain" description="Peptidase M16 C-terminal" evidence="6">
    <location>
        <begin position="167"/>
        <end position="338"/>
    </location>
</feature>
<dbReference type="Gene3D" id="3.30.830.10">
    <property type="entry name" value="Metalloenzyme, LuxS/M16 peptidase-like"/>
    <property type="match status" value="2"/>
</dbReference>
<dbReference type="PANTHER" id="PTHR11851:SF49">
    <property type="entry name" value="MITOCHONDRIAL-PROCESSING PEPTIDASE SUBUNIT ALPHA"/>
    <property type="match status" value="1"/>
</dbReference>
<dbReference type="AlphaFoldDB" id="A0A1H4EWN7"/>
<dbReference type="GO" id="GO:0006508">
    <property type="term" value="P:proteolysis"/>
    <property type="evidence" value="ECO:0007669"/>
    <property type="project" value="InterPro"/>
</dbReference>
<evidence type="ECO:0000313" key="7">
    <source>
        <dbReference type="EMBL" id="SEA89386.1"/>
    </source>
</evidence>
<evidence type="ECO:0000259" key="6">
    <source>
        <dbReference type="Pfam" id="PF05193"/>
    </source>
</evidence>
<dbReference type="PROSITE" id="PS00143">
    <property type="entry name" value="INSULINASE"/>
    <property type="match status" value="1"/>
</dbReference>
<reference evidence="7 8" key="1">
    <citation type="submission" date="2016-10" db="EMBL/GenBank/DDBJ databases">
        <authorList>
            <person name="de Groot N.N."/>
        </authorList>
    </citation>
    <scope>NUCLEOTIDE SEQUENCE [LARGE SCALE GENOMIC DNA]</scope>
    <source>
        <strain evidence="7 8">DSM 15345</strain>
    </source>
</reference>
<protein>
    <submittedName>
        <fullName evidence="7">Predicted Zn-dependent peptidase</fullName>
    </submittedName>
</protein>
<keyword evidence="3" id="KW-0378">Hydrolase</keyword>
<dbReference type="InterPro" id="IPR007863">
    <property type="entry name" value="Peptidase_M16_C"/>
</dbReference>
<name>A0A1H4EWN7_9RHOB</name>
<organism evidence="7 8">
    <name type="scientific">Rubrimonas cliftonensis</name>
    <dbReference type="NCBI Taxonomy" id="89524"/>
    <lineage>
        <taxon>Bacteria</taxon>
        <taxon>Pseudomonadati</taxon>
        <taxon>Pseudomonadota</taxon>
        <taxon>Alphaproteobacteria</taxon>
        <taxon>Rhodobacterales</taxon>
        <taxon>Paracoccaceae</taxon>
        <taxon>Rubrimonas</taxon>
    </lineage>
</organism>
<gene>
    <name evidence="7" type="ORF">SAMN05444370_11646</name>
</gene>
<evidence type="ECO:0000256" key="3">
    <source>
        <dbReference type="ARBA" id="ARBA00023049"/>
    </source>
</evidence>
<dbReference type="PANTHER" id="PTHR11851">
    <property type="entry name" value="METALLOPROTEASE"/>
    <property type="match status" value="1"/>
</dbReference>
<dbReference type="PROSITE" id="PS51257">
    <property type="entry name" value="PROKAR_LIPOPROTEIN"/>
    <property type="match status" value="1"/>
</dbReference>
<dbReference type="GO" id="GO:0004222">
    <property type="term" value="F:metalloendopeptidase activity"/>
    <property type="evidence" value="ECO:0007669"/>
    <property type="project" value="InterPro"/>
</dbReference>
<accession>A0A1H4EWN7</accession>
<comment type="cofactor">
    <cofactor evidence="1">
        <name>Zn(2+)</name>
        <dbReference type="ChEBI" id="CHEBI:29105"/>
    </cofactor>
</comment>
<dbReference type="InterPro" id="IPR001431">
    <property type="entry name" value="Pept_M16_Zn_BS"/>
</dbReference>
<dbReference type="Proteomes" id="UP000198703">
    <property type="component" value="Unassembled WGS sequence"/>
</dbReference>
<evidence type="ECO:0000259" key="5">
    <source>
        <dbReference type="Pfam" id="PF00675"/>
    </source>
</evidence>
<dbReference type="InterPro" id="IPR011249">
    <property type="entry name" value="Metalloenz_LuxS/M16"/>
</dbReference>
<dbReference type="GO" id="GO:0046872">
    <property type="term" value="F:metal ion binding"/>
    <property type="evidence" value="ECO:0007669"/>
    <property type="project" value="InterPro"/>
</dbReference>
<feature type="domain" description="Peptidase M16 N-terminal" evidence="5">
    <location>
        <begin position="14"/>
        <end position="159"/>
    </location>
</feature>
<keyword evidence="8" id="KW-1185">Reference proteome</keyword>
<evidence type="ECO:0000256" key="1">
    <source>
        <dbReference type="ARBA" id="ARBA00001947"/>
    </source>
</evidence>
<evidence type="ECO:0000256" key="4">
    <source>
        <dbReference type="RuleBase" id="RU004447"/>
    </source>
</evidence>